<reference evidence="16 17" key="2">
    <citation type="journal article" date="2010" name="Nucleic Acids Res.">
        <title>BeetleBase in 2010: revisions to provide comprehensive genomic information for Tribolium castaneum.</title>
        <authorList>
            <person name="Kim H.S."/>
            <person name="Murphy T."/>
            <person name="Xia J."/>
            <person name="Caragea D."/>
            <person name="Park Y."/>
            <person name="Beeman R.W."/>
            <person name="Lorenzen M.D."/>
            <person name="Butcher S."/>
            <person name="Manak J.R."/>
            <person name="Brown S.J."/>
        </authorList>
    </citation>
    <scope>GENOME REANNOTATION</scope>
    <source>
        <strain evidence="16 17">Georgia GA2</strain>
    </source>
</reference>
<evidence type="ECO:0000256" key="6">
    <source>
        <dbReference type="ARBA" id="ARBA00022499"/>
    </source>
</evidence>
<dbReference type="GO" id="GO:0012505">
    <property type="term" value="C:endomembrane system"/>
    <property type="evidence" value="ECO:0000318"/>
    <property type="project" value="GO_Central"/>
</dbReference>
<evidence type="ECO:0000256" key="15">
    <source>
        <dbReference type="SAM" id="SignalP"/>
    </source>
</evidence>
<dbReference type="PANTHER" id="PTHR12731">
    <property type="entry name" value="TRANSLOCON-ASSOCIATED PROTEIN, DELTA SUBUNIT"/>
    <property type="match status" value="1"/>
</dbReference>
<dbReference type="Pfam" id="PF05404">
    <property type="entry name" value="TRAP-delta"/>
    <property type="match status" value="1"/>
</dbReference>
<evidence type="ECO:0000256" key="11">
    <source>
        <dbReference type="ARBA" id="ARBA00022989"/>
    </source>
</evidence>
<protein>
    <recommendedName>
        <fullName evidence="5">Translocon-associated protein subunit delta</fullName>
    </recommendedName>
    <alternativeName>
        <fullName evidence="14">Signal sequence receptor subunit delta</fullName>
    </alternativeName>
</protein>
<feature type="chain" id="PRO_5003089017" description="Translocon-associated protein subunit delta" evidence="15">
    <location>
        <begin position="21"/>
        <end position="167"/>
    </location>
</feature>
<keyword evidence="12" id="KW-0472">Membrane</keyword>
<evidence type="ECO:0000313" key="16">
    <source>
        <dbReference type="EMBL" id="EEZ98538.1"/>
    </source>
</evidence>
<dbReference type="AlphaFoldDB" id="D6W9S5"/>
<dbReference type="eggNOG" id="KOG4088">
    <property type="taxonomic scope" value="Eukaryota"/>
</dbReference>
<dbReference type="KEGG" id="tca:663710"/>
<comment type="subunit">
    <text evidence="4">Heterotetramer of TRAP-alpha, TRAP-beta, TRAP-delta and TRAP-gamma.</text>
</comment>
<keyword evidence="9" id="KW-0256">Endoplasmic reticulum</keyword>
<evidence type="ECO:0000256" key="10">
    <source>
        <dbReference type="ARBA" id="ARBA00022843"/>
    </source>
</evidence>
<comment type="function">
    <text evidence="1">TRAP proteins are part of a complex whose function is to bind calcium to the ER membrane and thereby regulate the retention of ER resident proteins.</text>
</comment>
<evidence type="ECO:0000256" key="5">
    <source>
        <dbReference type="ARBA" id="ARBA00014387"/>
    </source>
</evidence>
<dbReference type="GO" id="GO:0005789">
    <property type="term" value="C:endoplasmic reticulum membrane"/>
    <property type="evidence" value="ECO:0007669"/>
    <property type="project" value="UniProtKB-SubCell"/>
</dbReference>
<dbReference type="EMBL" id="KQ971312">
    <property type="protein sequence ID" value="EEZ98538.1"/>
    <property type="molecule type" value="Genomic_DNA"/>
</dbReference>
<evidence type="ECO:0000256" key="8">
    <source>
        <dbReference type="ARBA" id="ARBA00022729"/>
    </source>
</evidence>
<name>D6W9S5_TRICA</name>
<evidence type="ECO:0000313" key="17">
    <source>
        <dbReference type="Proteomes" id="UP000007266"/>
    </source>
</evidence>
<keyword evidence="6" id="KW-1017">Isopeptide bond</keyword>
<feature type="signal peptide" evidence="15">
    <location>
        <begin position="1"/>
        <end position="20"/>
    </location>
</feature>
<keyword evidence="11" id="KW-1133">Transmembrane helix</keyword>
<keyword evidence="8 15" id="KW-0732">Signal</keyword>
<dbReference type="InterPro" id="IPR008855">
    <property type="entry name" value="TRAP-delta"/>
</dbReference>
<evidence type="ECO:0000256" key="2">
    <source>
        <dbReference type="ARBA" id="ARBA00004115"/>
    </source>
</evidence>
<keyword evidence="17" id="KW-1185">Reference proteome</keyword>
<evidence type="ECO:0000256" key="3">
    <source>
        <dbReference type="ARBA" id="ARBA00009294"/>
    </source>
</evidence>
<evidence type="ECO:0000256" key="9">
    <source>
        <dbReference type="ARBA" id="ARBA00022824"/>
    </source>
</evidence>
<dbReference type="PhylomeDB" id="D6W9S5"/>
<comment type="subcellular location">
    <subcellularLocation>
        <location evidence="2">Endoplasmic reticulum membrane</location>
        <topology evidence="2">Single-pass type I membrane protein</topology>
    </subcellularLocation>
</comment>
<dbReference type="PANTHER" id="PTHR12731:SF1">
    <property type="entry name" value="TRANSLOCON-ASSOCIATED PROTEIN SUBUNIT DELTA"/>
    <property type="match status" value="1"/>
</dbReference>
<evidence type="ECO:0000256" key="7">
    <source>
        <dbReference type="ARBA" id="ARBA00022692"/>
    </source>
</evidence>
<keyword evidence="7" id="KW-0812">Transmembrane</keyword>
<dbReference type="OrthoDB" id="10055808at2759"/>
<comment type="similarity">
    <text evidence="3">Belongs to the TRAP-delta family.</text>
</comment>
<gene>
    <name evidence="16" type="primary">GLEAN_01042</name>
    <name evidence="16" type="ORF">TcasGA2_TC001042</name>
</gene>
<proteinExistence type="inferred from homology"/>
<evidence type="ECO:0000256" key="14">
    <source>
        <dbReference type="ARBA" id="ARBA00031791"/>
    </source>
</evidence>
<organism evidence="16 17">
    <name type="scientific">Tribolium castaneum</name>
    <name type="common">Red flour beetle</name>
    <dbReference type="NCBI Taxonomy" id="7070"/>
    <lineage>
        <taxon>Eukaryota</taxon>
        <taxon>Metazoa</taxon>
        <taxon>Ecdysozoa</taxon>
        <taxon>Arthropoda</taxon>
        <taxon>Hexapoda</taxon>
        <taxon>Insecta</taxon>
        <taxon>Pterygota</taxon>
        <taxon>Neoptera</taxon>
        <taxon>Endopterygota</taxon>
        <taxon>Coleoptera</taxon>
        <taxon>Polyphaga</taxon>
        <taxon>Cucujiformia</taxon>
        <taxon>Tenebrionidae</taxon>
        <taxon>Tenebrionidae incertae sedis</taxon>
        <taxon>Tribolium</taxon>
    </lineage>
</organism>
<dbReference type="HOGENOM" id="CLU_100264_0_1_1"/>
<reference evidence="16 17" key="1">
    <citation type="journal article" date="2008" name="Nature">
        <title>The genome of the model beetle and pest Tribolium castaneum.</title>
        <authorList>
            <consortium name="Tribolium Genome Sequencing Consortium"/>
            <person name="Richards S."/>
            <person name="Gibbs R.A."/>
            <person name="Weinstock G.M."/>
            <person name="Brown S.J."/>
            <person name="Denell R."/>
            <person name="Beeman R.W."/>
            <person name="Gibbs R."/>
            <person name="Beeman R.W."/>
            <person name="Brown S.J."/>
            <person name="Bucher G."/>
            <person name="Friedrich M."/>
            <person name="Grimmelikhuijzen C.J."/>
            <person name="Klingler M."/>
            <person name="Lorenzen M."/>
            <person name="Richards S."/>
            <person name="Roth S."/>
            <person name="Schroder R."/>
            <person name="Tautz D."/>
            <person name="Zdobnov E.M."/>
            <person name="Muzny D."/>
            <person name="Gibbs R.A."/>
            <person name="Weinstock G.M."/>
            <person name="Attaway T."/>
            <person name="Bell S."/>
            <person name="Buhay C.J."/>
            <person name="Chandrabose M.N."/>
            <person name="Chavez D."/>
            <person name="Clerk-Blankenburg K.P."/>
            <person name="Cree A."/>
            <person name="Dao M."/>
            <person name="Davis C."/>
            <person name="Chacko J."/>
            <person name="Dinh H."/>
            <person name="Dugan-Rocha S."/>
            <person name="Fowler G."/>
            <person name="Garner T.T."/>
            <person name="Garnes J."/>
            <person name="Gnirke A."/>
            <person name="Hawes A."/>
            <person name="Hernandez J."/>
            <person name="Hines S."/>
            <person name="Holder M."/>
            <person name="Hume J."/>
            <person name="Jhangiani S.N."/>
            <person name="Joshi V."/>
            <person name="Khan Z.M."/>
            <person name="Jackson L."/>
            <person name="Kovar C."/>
            <person name="Kowis A."/>
            <person name="Lee S."/>
            <person name="Lewis L.R."/>
            <person name="Margolis J."/>
            <person name="Morgan M."/>
            <person name="Nazareth L.V."/>
            <person name="Nguyen N."/>
            <person name="Okwuonu G."/>
            <person name="Parker D."/>
            <person name="Richards S."/>
            <person name="Ruiz S.J."/>
            <person name="Santibanez J."/>
            <person name="Savard J."/>
            <person name="Scherer S.E."/>
            <person name="Schneider B."/>
            <person name="Sodergren E."/>
            <person name="Tautz D."/>
            <person name="Vattahil S."/>
            <person name="Villasana D."/>
            <person name="White C.S."/>
            <person name="Wright R."/>
            <person name="Park Y."/>
            <person name="Beeman R.W."/>
            <person name="Lord J."/>
            <person name="Oppert B."/>
            <person name="Lorenzen M."/>
            <person name="Brown S."/>
            <person name="Wang L."/>
            <person name="Savard J."/>
            <person name="Tautz D."/>
            <person name="Richards S."/>
            <person name="Weinstock G."/>
            <person name="Gibbs R.A."/>
            <person name="Liu Y."/>
            <person name="Worley K."/>
            <person name="Weinstock G."/>
            <person name="Elsik C.G."/>
            <person name="Reese J.T."/>
            <person name="Elhaik E."/>
            <person name="Landan G."/>
            <person name="Graur D."/>
            <person name="Arensburger P."/>
            <person name="Atkinson P."/>
            <person name="Beeman R.W."/>
            <person name="Beidler J."/>
            <person name="Brown S.J."/>
            <person name="Demuth J.P."/>
            <person name="Drury D.W."/>
            <person name="Du Y.Z."/>
            <person name="Fujiwara H."/>
            <person name="Lorenzen M."/>
            <person name="Maselli V."/>
            <person name="Osanai M."/>
            <person name="Park Y."/>
            <person name="Robertson H.M."/>
            <person name="Tu Z."/>
            <person name="Wang J.J."/>
            <person name="Wang S."/>
            <person name="Richards S."/>
            <person name="Song H."/>
            <person name="Zhang L."/>
            <person name="Sodergren E."/>
            <person name="Werner D."/>
            <person name="Stanke M."/>
            <person name="Morgenstern B."/>
            <person name="Solovyev V."/>
            <person name="Kosarev P."/>
            <person name="Brown G."/>
            <person name="Chen H.C."/>
            <person name="Ermolaeva O."/>
            <person name="Hlavina W."/>
            <person name="Kapustin Y."/>
            <person name="Kiryutin B."/>
            <person name="Kitts P."/>
            <person name="Maglott D."/>
            <person name="Pruitt K."/>
            <person name="Sapojnikov V."/>
            <person name="Souvorov A."/>
            <person name="Mackey A.J."/>
            <person name="Waterhouse R.M."/>
            <person name="Wyder S."/>
            <person name="Zdobnov E.M."/>
            <person name="Zdobnov E.M."/>
            <person name="Wyder S."/>
            <person name="Kriventseva E.V."/>
            <person name="Kadowaki T."/>
            <person name="Bork P."/>
            <person name="Aranda M."/>
            <person name="Bao R."/>
            <person name="Beermann A."/>
            <person name="Berns N."/>
            <person name="Bolognesi R."/>
            <person name="Bonneton F."/>
            <person name="Bopp D."/>
            <person name="Brown S.J."/>
            <person name="Bucher G."/>
            <person name="Butts T."/>
            <person name="Chaumot A."/>
            <person name="Denell R.E."/>
            <person name="Ferrier D.E."/>
            <person name="Friedrich M."/>
            <person name="Gordon C.M."/>
            <person name="Jindra M."/>
            <person name="Klingler M."/>
            <person name="Lan Q."/>
            <person name="Lattorff H.M."/>
            <person name="Laudet V."/>
            <person name="von Levetsow C."/>
            <person name="Liu Z."/>
            <person name="Lutz R."/>
            <person name="Lynch J.A."/>
            <person name="da Fonseca R.N."/>
            <person name="Posnien N."/>
            <person name="Reuter R."/>
            <person name="Roth S."/>
            <person name="Savard J."/>
            <person name="Schinko J.B."/>
            <person name="Schmitt C."/>
            <person name="Schoppmeier M."/>
            <person name="Schroder R."/>
            <person name="Shippy T.D."/>
            <person name="Simonnet F."/>
            <person name="Marques-Souza H."/>
            <person name="Tautz D."/>
            <person name="Tomoyasu Y."/>
            <person name="Trauner J."/>
            <person name="Van der Zee M."/>
            <person name="Vervoort M."/>
            <person name="Wittkopp N."/>
            <person name="Wimmer E.A."/>
            <person name="Yang X."/>
            <person name="Jones A.K."/>
            <person name="Sattelle D.B."/>
            <person name="Ebert P.R."/>
            <person name="Nelson D."/>
            <person name="Scott J.G."/>
            <person name="Beeman R.W."/>
            <person name="Muthukrishnan S."/>
            <person name="Kramer K.J."/>
            <person name="Arakane Y."/>
            <person name="Beeman R.W."/>
            <person name="Zhu Q."/>
            <person name="Hogenkamp D."/>
            <person name="Dixit R."/>
            <person name="Oppert B."/>
            <person name="Jiang H."/>
            <person name="Zou Z."/>
            <person name="Marshall J."/>
            <person name="Elpidina E."/>
            <person name="Vinokurov K."/>
            <person name="Oppert C."/>
            <person name="Zou Z."/>
            <person name="Evans J."/>
            <person name="Lu Z."/>
            <person name="Zhao P."/>
            <person name="Sumathipala N."/>
            <person name="Altincicek B."/>
            <person name="Vilcinskas A."/>
            <person name="Williams M."/>
            <person name="Hultmark D."/>
            <person name="Hetru C."/>
            <person name="Jiang H."/>
            <person name="Grimmelikhuijzen C.J."/>
            <person name="Hauser F."/>
            <person name="Cazzamali G."/>
            <person name="Williamson M."/>
            <person name="Park Y."/>
            <person name="Li B."/>
            <person name="Tanaka Y."/>
            <person name="Predel R."/>
            <person name="Neupert S."/>
            <person name="Schachtner J."/>
            <person name="Verleyen P."/>
            <person name="Raible F."/>
            <person name="Bork P."/>
            <person name="Friedrich M."/>
            <person name="Walden K.K."/>
            <person name="Robertson H.M."/>
            <person name="Angeli S."/>
            <person name="Foret S."/>
            <person name="Bucher G."/>
            <person name="Schuetz S."/>
            <person name="Maleszka R."/>
            <person name="Wimmer E.A."/>
            <person name="Beeman R.W."/>
            <person name="Lorenzen M."/>
            <person name="Tomoyasu Y."/>
            <person name="Miller S.C."/>
            <person name="Grossmann D."/>
            <person name="Bucher G."/>
        </authorList>
    </citation>
    <scope>NUCLEOTIDE SEQUENCE [LARGE SCALE GENOMIC DNA]</scope>
    <source>
        <strain evidence="16 17">Georgia GA2</strain>
    </source>
</reference>
<evidence type="ECO:0000256" key="12">
    <source>
        <dbReference type="ARBA" id="ARBA00023136"/>
    </source>
</evidence>
<evidence type="ECO:0000256" key="4">
    <source>
        <dbReference type="ARBA" id="ARBA00011819"/>
    </source>
</evidence>
<keyword evidence="13" id="KW-1015">Disulfide bond</keyword>
<evidence type="ECO:0000256" key="1">
    <source>
        <dbReference type="ARBA" id="ARBA00002838"/>
    </source>
</evidence>
<dbReference type="PROSITE" id="PS51257">
    <property type="entry name" value="PROKAR_LIPOPROTEIN"/>
    <property type="match status" value="1"/>
</dbReference>
<dbReference type="Proteomes" id="UP000007266">
    <property type="component" value="Linkage group 2"/>
</dbReference>
<sequence>MNKIPLFFVFQVFLISGAFSSCENPEIKSTSYTTQDATILTHIAYISEFNVKCGSGSLTNLYSLLGDTIQPVGMTGPNKYQISWTEEVKNARNGDITIKLFDDDGYALLRKAQRAGDDLKTVPHFAVITINHPGTYKGPWISCECLAVAFSLVVCYYAIHFRSKLLA</sequence>
<accession>D6W9S5</accession>
<keyword evidence="10" id="KW-0832">Ubl conjugation</keyword>
<dbReference type="STRING" id="7070.D6W9S5"/>
<dbReference type="OMA" id="QCSNNPK"/>
<evidence type="ECO:0000256" key="13">
    <source>
        <dbReference type="ARBA" id="ARBA00023157"/>
    </source>
</evidence>